<proteinExistence type="predicted"/>
<name>A0ABU5UBP1_9CYAN</name>
<reference evidence="1 2" key="1">
    <citation type="submission" date="2023-12" db="EMBL/GenBank/DDBJ databases">
        <title>Baltic Sea Cyanobacteria.</title>
        <authorList>
            <person name="Delbaje E."/>
            <person name="Fewer D.P."/>
            <person name="Shishido T.K."/>
        </authorList>
    </citation>
    <scope>NUCLEOTIDE SEQUENCE [LARGE SCALE GENOMIC DNA]</scope>
    <source>
        <strain evidence="1 2">UHCC-0300</strain>
    </source>
</reference>
<protein>
    <submittedName>
        <fullName evidence="1">Uncharacterized protein</fullName>
    </submittedName>
</protein>
<dbReference type="Proteomes" id="UP001302120">
    <property type="component" value="Unassembled WGS sequence"/>
</dbReference>
<keyword evidence="2" id="KW-1185">Reference proteome</keyword>
<evidence type="ECO:0000313" key="1">
    <source>
        <dbReference type="EMBL" id="MEA5580952.1"/>
    </source>
</evidence>
<comment type="caution">
    <text evidence="1">The sequence shown here is derived from an EMBL/GenBank/DDBJ whole genome shotgun (WGS) entry which is preliminary data.</text>
</comment>
<dbReference type="RefSeq" id="WP_323195292.1">
    <property type="nucleotide sequence ID" value="NZ_JAYGHG010000006.1"/>
</dbReference>
<dbReference type="EMBL" id="JAYGHG010000006">
    <property type="protein sequence ID" value="MEA5580952.1"/>
    <property type="molecule type" value="Genomic_DNA"/>
</dbReference>
<sequence length="87" mass="9536">MKPIKFLTSACKYCRHYQPEGRRGGMCQQLGSPVQAGWKACSLALPPFVSSWETLEDAWDLPDAARVLCSSGKVSVDSDNTLMVSVQ</sequence>
<organism evidence="1 2">
    <name type="scientific">Nodularia harveyana UHCC-0300</name>
    <dbReference type="NCBI Taxonomy" id="2974287"/>
    <lineage>
        <taxon>Bacteria</taxon>
        <taxon>Bacillati</taxon>
        <taxon>Cyanobacteriota</taxon>
        <taxon>Cyanophyceae</taxon>
        <taxon>Nostocales</taxon>
        <taxon>Nodulariaceae</taxon>
        <taxon>Nodularia</taxon>
    </lineage>
</organism>
<evidence type="ECO:0000313" key="2">
    <source>
        <dbReference type="Proteomes" id="UP001302120"/>
    </source>
</evidence>
<gene>
    <name evidence="1" type="ORF">VB620_06310</name>
</gene>
<accession>A0ABU5UBP1</accession>